<evidence type="ECO:0000313" key="4">
    <source>
        <dbReference type="Proteomes" id="UP000197032"/>
    </source>
</evidence>
<dbReference type="SUPFAM" id="SSF52518">
    <property type="entry name" value="Thiamin diphosphate-binding fold (THDP-binding)"/>
    <property type="match status" value="1"/>
</dbReference>
<proteinExistence type="predicted"/>
<dbReference type="InterPro" id="IPR051457">
    <property type="entry name" value="2-oxoacid:Fd_oxidoreductase"/>
</dbReference>
<feature type="domain" description="Thiamine pyrophosphate enzyme TPP-binding" evidence="2">
    <location>
        <begin position="54"/>
        <end position="201"/>
    </location>
</feature>
<sequence length="273" mass="29969">MSPKEVRYGDYIAWENLPHLWCAGCGHGVILKAITMAAAELAIPKEKLVLATGIGCSGRSGDYVTCHRFQGTHGRTLAFATGIKLARPDVTVICLMGDGDGAAIGGNHLLHAARRNIDVTAVIANNLNYGMTGGQFSPATPLGSVTSTSRSGKTEATMDLCALADVAGANFVARTTVYHVREVQRFIERAIKTKGFSMVEVLTPCPTYYGRYNEIGDSVGMLNWFKNRTLPLEKYQALPPEEKKNYFWRGIMVERERPDFLETYRSSVARRSN</sequence>
<dbReference type="OrthoDB" id="9775140at2"/>
<dbReference type="GO" id="GO:0016625">
    <property type="term" value="F:oxidoreductase activity, acting on the aldehyde or oxo group of donors, iron-sulfur protein as acceptor"/>
    <property type="evidence" value="ECO:0007669"/>
    <property type="project" value="UniProtKB-ARBA"/>
</dbReference>
<comment type="caution">
    <text evidence="3">The sequence shown here is derived from an EMBL/GenBank/DDBJ whole genome shotgun (WGS) entry which is preliminary data.</text>
</comment>
<evidence type="ECO:0000256" key="1">
    <source>
        <dbReference type="ARBA" id="ARBA00023002"/>
    </source>
</evidence>
<dbReference type="CDD" id="cd03375">
    <property type="entry name" value="TPP_OGFOR"/>
    <property type="match status" value="1"/>
</dbReference>
<dbReference type="GO" id="GO:0030976">
    <property type="term" value="F:thiamine pyrophosphate binding"/>
    <property type="evidence" value="ECO:0007669"/>
    <property type="project" value="InterPro"/>
</dbReference>
<dbReference type="InterPro" id="IPR029061">
    <property type="entry name" value="THDP-binding"/>
</dbReference>
<dbReference type="Gene3D" id="3.40.50.970">
    <property type="match status" value="1"/>
</dbReference>
<dbReference type="PANTHER" id="PTHR48084:SF1">
    <property type="entry name" value="2-OXOGLUTARATE SYNTHASE SUBUNIT KORB"/>
    <property type="match status" value="1"/>
</dbReference>
<dbReference type="InterPro" id="IPR011766">
    <property type="entry name" value="TPP_enzyme_TPP-bd"/>
</dbReference>
<keyword evidence="4" id="KW-1185">Reference proteome</keyword>
<evidence type="ECO:0000313" key="3">
    <source>
        <dbReference type="EMBL" id="GAW91461.1"/>
    </source>
</evidence>
<dbReference type="AlphaFoldDB" id="A0A1Z5HQ66"/>
<dbReference type="Proteomes" id="UP000197032">
    <property type="component" value="Unassembled WGS sequence"/>
</dbReference>
<accession>A0A1Z5HQ66</accession>
<keyword evidence="1" id="KW-0560">Oxidoreductase</keyword>
<dbReference type="Pfam" id="PF02775">
    <property type="entry name" value="TPP_enzyme_C"/>
    <property type="match status" value="1"/>
</dbReference>
<gene>
    <name evidence="3" type="ORF">KKC1_06230</name>
</gene>
<protein>
    <submittedName>
        <fullName evidence="3">2-oxoacid:ferredoxin oxidoreductase subunit beta</fullName>
    </submittedName>
</protein>
<dbReference type="GO" id="GO:0045333">
    <property type="term" value="P:cellular respiration"/>
    <property type="evidence" value="ECO:0007669"/>
    <property type="project" value="UniProtKB-ARBA"/>
</dbReference>
<dbReference type="RefSeq" id="WP_088552989.1">
    <property type="nucleotide sequence ID" value="NZ_BDGJ01000018.1"/>
</dbReference>
<dbReference type="EMBL" id="BDGJ01000018">
    <property type="protein sequence ID" value="GAW91461.1"/>
    <property type="molecule type" value="Genomic_DNA"/>
</dbReference>
<dbReference type="PANTHER" id="PTHR48084">
    <property type="entry name" value="2-OXOGLUTARATE OXIDOREDUCTASE SUBUNIT KORB-RELATED"/>
    <property type="match status" value="1"/>
</dbReference>
<reference evidence="4" key="1">
    <citation type="journal article" date="2017" name="Appl. Environ. Microbiol.">
        <title>Genomic analysis of Calderihabitans maritimus KKC1, a thermophilic hydrogenogenic carboxydotrophic bacterium isolated from marine sediment.</title>
        <authorList>
            <person name="Omae K."/>
            <person name="Yoneda Y."/>
            <person name="Fukuyama Y."/>
            <person name="Yoshida T."/>
            <person name="Sako Y."/>
        </authorList>
    </citation>
    <scope>NUCLEOTIDE SEQUENCE [LARGE SCALE GENOMIC DNA]</scope>
    <source>
        <strain evidence="4">KKC1</strain>
    </source>
</reference>
<evidence type="ECO:0000259" key="2">
    <source>
        <dbReference type="Pfam" id="PF02775"/>
    </source>
</evidence>
<organism evidence="3 4">
    <name type="scientific">Calderihabitans maritimus</name>
    <dbReference type="NCBI Taxonomy" id="1246530"/>
    <lineage>
        <taxon>Bacteria</taxon>
        <taxon>Bacillati</taxon>
        <taxon>Bacillota</taxon>
        <taxon>Clostridia</taxon>
        <taxon>Neomoorellales</taxon>
        <taxon>Calderihabitantaceae</taxon>
        <taxon>Calderihabitans</taxon>
    </lineage>
</organism>
<name>A0A1Z5HQ66_9FIRM</name>